<dbReference type="Pfam" id="PF07884">
    <property type="entry name" value="VKOR"/>
    <property type="match status" value="1"/>
</dbReference>
<dbReference type="Gene3D" id="3.40.30.10">
    <property type="entry name" value="Glutaredoxin"/>
    <property type="match status" value="1"/>
</dbReference>
<dbReference type="Gene3D" id="1.20.1440.130">
    <property type="entry name" value="VKOR domain"/>
    <property type="match status" value="1"/>
</dbReference>
<dbReference type="CDD" id="cd12920">
    <property type="entry name" value="VKOR_3"/>
    <property type="match status" value="1"/>
</dbReference>
<accession>A0ABZ2KIE2</accession>
<dbReference type="InterPro" id="IPR036249">
    <property type="entry name" value="Thioredoxin-like_sf"/>
</dbReference>
<evidence type="ECO:0000256" key="6">
    <source>
        <dbReference type="ARBA" id="ARBA00023002"/>
    </source>
</evidence>
<dbReference type="SUPFAM" id="SSF52833">
    <property type="entry name" value="Thioredoxin-like"/>
    <property type="match status" value="1"/>
</dbReference>
<protein>
    <recommendedName>
        <fullName evidence="11">Vitamin K epoxide reductase domain-containing protein</fullName>
    </recommendedName>
</protein>
<evidence type="ECO:0000256" key="2">
    <source>
        <dbReference type="ARBA" id="ARBA00006214"/>
    </source>
</evidence>
<keyword evidence="6" id="KW-0560">Oxidoreductase</keyword>
<proteinExistence type="inferred from homology"/>
<reference evidence="12 13" key="1">
    <citation type="submission" date="2021-12" db="EMBL/GenBank/DDBJ databases">
        <title>Discovery of the Pendulisporaceae a myxobacterial family with distinct sporulation behavior and unique specialized metabolism.</title>
        <authorList>
            <person name="Garcia R."/>
            <person name="Popoff A."/>
            <person name="Bader C.D."/>
            <person name="Loehr J."/>
            <person name="Walesch S."/>
            <person name="Walt C."/>
            <person name="Boldt J."/>
            <person name="Bunk B."/>
            <person name="Haeckl F.J.F.P.J."/>
            <person name="Gunesch A.P."/>
            <person name="Birkelbach J."/>
            <person name="Nuebel U."/>
            <person name="Pietschmann T."/>
            <person name="Bach T."/>
            <person name="Mueller R."/>
        </authorList>
    </citation>
    <scope>NUCLEOTIDE SEQUENCE [LARGE SCALE GENOMIC DNA]</scope>
    <source>
        <strain evidence="12 13">MSr12523</strain>
    </source>
</reference>
<organism evidence="12 13">
    <name type="scientific">Pendulispora brunnea</name>
    <dbReference type="NCBI Taxonomy" id="2905690"/>
    <lineage>
        <taxon>Bacteria</taxon>
        <taxon>Pseudomonadati</taxon>
        <taxon>Myxococcota</taxon>
        <taxon>Myxococcia</taxon>
        <taxon>Myxococcales</taxon>
        <taxon>Sorangiineae</taxon>
        <taxon>Pendulisporaceae</taxon>
        <taxon>Pendulispora</taxon>
    </lineage>
</organism>
<evidence type="ECO:0000256" key="4">
    <source>
        <dbReference type="ARBA" id="ARBA00022719"/>
    </source>
</evidence>
<evidence type="ECO:0000259" key="11">
    <source>
        <dbReference type="SMART" id="SM00756"/>
    </source>
</evidence>
<feature type="domain" description="Vitamin K epoxide reductase" evidence="11">
    <location>
        <begin position="4"/>
        <end position="160"/>
    </location>
</feature>
<gene>
    <name evidence="12" type="ORF">LZC95_09600</name>
</gene>
<evidence type="ECO:0000256" key="7">
    <source>
        <dbReference type="ARBA" id="ARBA00023136"/>
    </source>
</evidence>
<sequence length="412" mass="45245">MRNARFLAGLALAASLLGLLFASYSTYDYAQHLDRQIHTIHCSFIPGASGDTTAENPCKVALFSSYSAIFRASYWGGVPISLFAVGAFSFFLGFSVYLLMSGLRAPKRAYLFFGITGVTPLMASLIMFFISLTRLHAFCKVCVGIYFSSALLATAAVMALVHYRRIAHVHLPPDPHGPTQVDSAAGNPLLLVGWLAALGLAAILPSLVYVAALPDYRPYLSSCGKLEVPQEQHNALLKLPTAHPVKAVTFFEDPLCPTCRAFHERLIDEGVLENLDVTLVMFPLDSECNWMLDRSLHPGACILSKAVLCGGNQARAILEWSYSEQDSLRELGKGNPAAIEKMIRERFGSDVMQCAQDKKTATRLNQHLHYASNNHIPVSTPQMFLGDKRICDEDTDLGLKYTLSQLSPEVLR</sequence>
<dbReference type="RefSeq" id="WP_394847704.1">
    <property type="nucleotide sequence ID" value="NZ_CP089982.1"/>
</dbReference>
<dbReference type="Proteomes" id="UP001379533">
    <property type="component" value="Chromosome"/>
</dbReference>
<dbReference type="InterPro" id="IPR012932">
    <property type="entry name" value="VKOR"/>
</dbReference>
<evidence type="ECO:0000256" key="3">
    <source>
        <dbReference type="ARBA" id="ARBA00022692"/>
    </source>
</evidence>
<feature type="transmembrane region" description="Helical" evidence="10">
    <location>
        <begin position="110"/>
        <end position="131"/>
    </location>
</feature>
<evidence type="ECO:0000256" key="10">
    <source>
        <dbReference type="SAM" id="Phobius"/>
    </source>
</evidence>
<keyword evidence="8" id="KW-1015">Disulfide bond</keyword>
<keyword evidence="5 10" id="KW-1133">Transmembrane helix</keyword>
<feature type="transmembrane region" description="Helical" evidence="10">
    <location>
        <begin position="189"/>
        <end position="212"/>
    </location>
</feature>
<evidence type="ECO:0000256" key="5">
    <source>
        <dbReference type="ARBA" id="ARBA00022989"/>
    </source>
</evidence>
<evidence type="ECO:0000313" key="12">
    <source>
        <dbReference type="EMBL" id="WXA97088.1"/>
    </source>
</evidence>
<dbReference type="InterPro" id="IPR038354">
    <property type="entry name" value="VKOR_sf"/>
</dbReference>
<keyword evidence="7 10" id="KW-0472">Membrane</keyword>
<evidence type="ECO:0000256" key="1">
    <source>
        <dbReference type="ARBA" id="ARBA00004141"/>
    </source>
</evidence>
<comment type="subcellular location">
    <subcellularLocation>
        <location evidence="1">Membrane</location>
        <topology evidence="1">Multi-pass membrane protein</topology>
    </subcellularLocation>
</comment>
<evidence type="ECO:0000256" key="8">
    <source>
        <dbReference type="ARBA" id="ARBA00023157"/>
    </source>
</evidence>
<comment type="similarity">
    <text evidence="2">Belongs to the VKOR family.</text>
</comment>
<keyword evidence="9" id="KW-0676">Redox-active center</keyword>
<keyword evidence="4" id="KW-0874">Quinone</keyword>
<feature type="transmembrane region" description="Helical" evidence="10">
    <location>
        <begin position="143"/>
        <end position="163"/>
    </location>
</feature>
<name>A0ABZ2KIE2_9BACT</name>
<dbReference type="EMBL" id="CP089982">
    <property type="protein sequence ID" value="WXA97088.1"/>
    <property type="molecule type" value="Genomic_DNA"/>
</dbReference>
<dbReference type="SMART" id="SM00756">
    <property type="entry name" value="VKc"/>
    <property type="match status" value="1"/>
</dbReference>
<evidence type="ECO:0000256" key="9">
    <source>
        <dbReference type="ARBA" id="ARBA00023284"/>
    </source>
</evidence>
<feature type="transmembrane region" description="Helical" evidence="10">
    <location>
        <begin position="74"/>
        <end position="98"/>
    </location>
</feature>
<keyword evidence="13" id="KW-1185">Reference proteome</keyword>
<keyword evidence="3 10" id="KW-0812">Transmembrane</keyword>
<evidence type="ECO:0000313" key="13">
    <source>
        <dbReference type="Proteomes" id="UP001379533"/>
    </source>
</evidence>